<dbReference type="Pfam" id="PF21041">
    <property type="entry name" value="XMAP215_CLASP_TOG"/>
    <property type="match status" value="2"/>
</dbReference>
<evidence type="ECO:0000256" key="4">
    <source>
        <dbReference type="SAM" id="Coils"/>
    </source>
</evidence>
<dbReference type="Pfam" id="PF21042">
    <property type="entry name" value="Stu2_CTS"/>
    <property type="match status" value="1"/>
</dbReference>
<gene>
    <name evidence="7" type="primary">STU2_1</name>
    <name evidence="7" type="ORF">TWF694_008647</name>
</gene>
<dbReference type="InterPro" id="IPR045110">
    <property type="entry name" value="XMAP215"/>
</dbReference>
<feature type="compositionally biased region" description="Polar residues" evidence="5">
    <location>
        <begin position="528"/>
        <end position="562"/>
    </location>
</feature>
<keyword evidence="3" id="KW-0206">Cytoskeleton</keyword>
<dbReference type="GO" id="GO:0051315">
    <property type="term" value="P:attachment of mitotic spindle microtubules to kinetochore"/>
    <property type="evidence" value="ECO:0007669"/>
    <property type="project" value="UniProtKB-ARBA"/>
</dbReference>
<feature type="region of interest" description="Disordered" evidence="5">
    <location>
        <begin position="496"/>
        <end position="605"/>
    </location>
</feature>
<feature type="domain" description="TOG" evidence="6">
    <location>
        <begin position="269"/>
        <end position="501"/>
    </location>
</feature>
<dbReference type="GO" id="GO:0044732">
    <property type="term" value="C:mitotic spindle pole body"/>
    <property type="evidence" value="ECO:0007669"/>
    <property type="project" value="UniProtKB-ARBA"/>
</dbReference>
<dbReference type="GO" id="GO:0061863">
    <property type="term" value="F:microtubule plus end polymerase"/>
    <property type="evidence" value="ECO:0007669"/>
    <property type="project" value="InterPro"/>
</dbReference>
<feature type="compositionally biased region" description="Basic and acidic residues" evidence="5">
    <location>
        <begin position="820"/>
        <end position="838"/>
    </location>
</feature>
<dbReference type="FunFam" id="1.25.10.10:FF:000019">
    <property type="entry name" value="Cytoskeleton-associated protein 5"/>
    <property type="match status" value="1"/>
</dbReference>
<dbReference type="SUPFAM" id="SSF48371">
    <property type="entry name" value="ARM repeat"/>
    <property type="match status" value="1"/>
</dbReference>
<accession>A0AAV9XJE6</accession>
<dbReference type="EMBL" id="JAVHJO010000004">
    <property type="protein sequence ID" value="KAK6541289.1"/>
    <property type="molecule type" value="Genomic_DNA"/>
</dbReference>
<evidence type="ECO:0000256" key="3">
    <source>
        <dbReference type="ARBA" id="ARBA00023212"/>
    </source>
</evidence>
<reference evidence="7 8" key="1">
    <citation type="submission" date="2019-10" db="EMBL/GenBank/DDBJ databases">
        <authorList>
            <person name="Palmer J.M."/>
        </authorList>
    </citation>
    <scope>NUCLEOTIDE SEQUENCE [LARGE SCALE GENOMIC DNA]</scope>
    <source>
        <strain evidence="7 8">TWF694</strain>
    </source>
</reference>
<evidence type="ECO:0000256" key="2">
    <source>
        <dbReference type="ARBA" id="ARBA00022490"/>
    </source>
</evidence>
<evidence type="ECO:0000313" key="7">
    <source>
        <dbReference type="EMBL" id="KAK6541289.1"/>
    </source>
</evidence>
<dbReference type="GO" id="GO:0030951">
    <property type="term" value="P:establishment or maintenance of microtubule cytoskeleton polarity"/>
    <property type="evidence" value="ECO:0007669"/>
    <property type="project" value="InterPro"/>
</dbReference>
<dbReference type="AlphaFoldDB" id="A0AAV9XJE6"/>
<feature type="compositionally biased region" description="Low complexity" evidence="5">
    <location>
        <begin position="740"/>
        <end position="749"/>
    </location>
</feature>
<feature type="compositionally biased region" description="Polar residues" evidence="5">
    <location>
        <begin position="765"/>
        <end position="781"/>
    </location>
</feature>
<evidence type="ECO:0000256" key="5">
    <source>
        <dbReference type="SAM" id="MobiDB-lite"/>
    </source>
</evidence>
<proteinExistence type="predicted"/>
<feature type="compositionally biased region" description="Polar residues" evidence="5">
    <location>
        <begin position="789"/>
        <end position="800"/>
    </location>
</feature>
<dbReference type="InterPro" id="IPR034085">
    <property type="entry name" value="TOG"/>
</dbReference>
<dbReference type="Gene3D" id="1.25.10.10">
    <property type="entry name" value="Leucine-rich Repeat Variant"/>
    <property type="match status" value="2"/>
</dbReference>
<keyword evidence="8" id="KW-1185">Reference proteome</keyword>
<sequence>MADAEEDYSSLPLTERATHKIWKVRKQAYEDITKDFEKSGSESDVCFKPWLNDPSVWKSIVADANVAAQQEGINALYAFLQFGGPNAGNRSRPYTISSLAEKGIVSTKAATKSRSIDVLLLYIELDTPSPIVDELVPFLSHKMPKVVAATTNVLYTIYKEFGAKTVNPKPVLQFLPKLFAHGDKNVRAEAVNLTVELYKWLKDGMKPMFFNDLKPVQQKELDEAFEKVKNETAKQMRLLRSQQVAAAESSAGHGDDSEAEPEGETDAFDLFEPVDVSSKIPKDFWEQINSTKWKDRKESLDVLYGILNVPRIKEEDFNELVRLLAKSMKDANITVVIVAANCVECLAKGLRRGFAKYRSAVFLPIAERLKEKKQTVTDALSAALDGVFDSTSLTDILEDTMELLKNKNPQVKLESLRFLIRSLRNTRIAPAKNEVKVISDNVTKLLADTLEATRTAAAEAMGTLMKIMGERAMNPFLDGLDDIRKSKIKEFFETAQVKAKDKPPAPSVAMSMATTAKQGVKKKVAAKNPSSQIQPSRAGAPNTNRPSVEETSSPSKRVSSVTKPLAPKQQPSRLSKKTPLPPAIASPTRAAAQIEENVPHNPPVASKFGLGSRGGLTARTLQAPHSHSKPVEGLKSIDLQSSNIERAELERLRLEKETWLTETVGYRVEKEKLLQELSEIRLQNVQLIEEHTRDVLSIKAKETQLLRLRSDIQTAEESVEKKQREIDRLKRELARFSRASSPSASDFADTIATEPYGGYPRERTTSASGISSTGEHSQRMSALSRPRNRSSLAGSYTIDDSQIGYPSREGIRSPISESGASKDKSQQHKIDGDVRIGDPTDPNENWKRAAQVTSQLKMRIEQMKARQHMRGVS</sequence>
<dbReference type="GO" id="GO:0099070">
    <property type="term" value="C:static microtubule bundle"/>
    <property type="evidence" value="ECO:0007669"/>
    <property type="project" value="UniProtKB-ARBA"/>
</dbReference>
<feature type="domain" description="TOG" evidence="6">
    <location>
        <begin position="1"/>
        <end position="234"/>
    </location>
</feature>
<dbReference type="GO" id="GO:0000776">
    <property type="term" value="C:kinetochore"/>
    <property type="evidence" value="ECO:0007669"/>
    <property type="project" value="UniProtKB-ARBA"/>
</dbReference>
<protein>
    <submittedName>
        <fullName evidence="7">Microtubule-associated protein, microtubule dynamics during spindle orientation</fullName>
    </submittedName>
</protein>
<comment type="caution">
    <text evidence="7">The sequence shown here is derived from an EMBL/GenBank/DDBJ whole genome shotgun (WGS) entry which is preliminary data.</text>
</comment>
<dbReference type="InterPro" id="IPR048492">
    <property type="entry name" value="Stu2_CTS"/>
</dbReference>
<dbReference type="InterPro" id="IPR016024">
    <property type="entry name" value="ARM-type_fold"/>
</dbReference>
<keyword evidence="4" id="KW-0175">Coiled coil</keyword>
<dbReference type="SMART" id="SM01349">
    <property type="entry name" value="TOG"/>
    <property type="match status" value="2"/>
</dbReference>
<dbReference type="Proteomes" id="UP001365542">
    <property type="component" value="Unassembled WGS sequence"/>
</dbReference>
<dbReference type="FunFam" id="1.25.10.10:FF:000282">
    <property type="entry name" value="Spindle pole body component"/>
    <property type="match status" value="1"/>
</dbReference>
<dbReference type="InterPro" id="IPR048491">
    <property type="entry name" value="XMAP215_CLASP_TOG"/>
</dbReference>
<dbReference type="GO" id="GO:0051010">
    <property type="term" value="F:microtubule plus-end binding"/>
    <property type="evidence" value="ECO:0007669"/>
    <property type="project" value="InterPro"/>
</dbReference>
<dbReference type="GO" id="GO:0005881">
    <property type="term" value="C:cytoplasmic microtubule"/>
    <property type="evidence" value="ECO:0007669"/>
    <property type="project" value="UniProtKB-ARBA"/>
</dbReference>
<feature type="region of interest" description="Disordered" evidence="5">
    <location>
        <begin position="740"/>
        <end position="846"/>
    </location>
</feature>
<evidence type="ECO:0000259" key="6">
    <source>
        <dbReference type="SMART" id="SM01349"/>
    </source>
</evidence>
<dbReference type="GO" id="GO:1990571">
    <property type="term" value="P:meiotic centromere clustering"/>
    <property type="evidence" value="ECO:0007669"/>
    <property type="project" value="UniProtKB-ARBA"/>
</dbReference>
<evidence type="ECO:0000313" key="8">
    <source>
        <dbReference type="Proteomes" id="UP001365542"/>
    </source>
</evidence>
<evidence type="ECO:0000256" key="1">
    <source>
        <dbReference type="ARBA" id="ARBA00004317"/>
    </source>
</evidence>
<dbReference type="PANTHER" id="PTHR12609">
    <property type="entry name" value="MICROTUBULE ASSOCIATED PROTEIN XMAP215"/>
    <property type="match status" value="1"/>
</dbReference>
<dbReference type="GO" id="GO:0000022">
    <property type="term" value="P:mitotic spindle elongation"/>
    <property type="evidence" value="ECO:0007669"/>
    <property type="project" value="UniProtKB-ARBA"/>
</dbReference>
<organism evidence="7 8">
    <name type="scientific">Orbilia ellipsospora</name>
    <dbReference type="NCBI Taxonomy" id="2528407"/>
    <lineage>
        <taxon>Eukaryota</taxon>
        <taxon>Fungi</taxon>
        <taxon>Dikarya</taxon>
        <taxon>Ascomycota</taxon>
        <taxon>Pezizomycotina</taxon>
        <taxon>Orbiliomycetes</taxon>
        <taxon>Orbiliales</taxon>
        <taxon>Orbiliaceae</taxon>
        <taxon>Orbilia</taxon>
    </lineage>
</organism>
<keyword evidence="2" id="KW-0963">Cytoplasm</keyword>
<dbReference type="InterPro" id="IPR011989">
    <property type="entry name" value="ARM-like"/>
</dbReference>
<comment type="subcellular location">
    <subcellularLocation>
        <location evidence="1">Cytoplasm</location>
        <location evidence="1">Cytoskeleton</location>
        <location evidence="1">Microtubule organizing center</location>
        <location evidence="1">Spindle pole body</location>
    </subcellularLocation>
</comment>
<dbReference type="GO" id="GO:1990498">
    <property type="term" value="C:mitotic spindle microtubule"/>
    <property type="evidence" value="ECO:0007669"/>
    <property type="project" value="UniProtKB-ARBA"/>
</dbReference>
<feature type="coiled-coil region" evidence="4">
    <location>
        <begin position="637"/>
        <end position="739"/>
    </location>
</feature>
<name>A0AAV9XJE6_9PEZI</name>
<dbReference type="GO" id="GO:0046785">
    <property type="term" value="P:microtubule polymerization"/>
    <property type="evidence" value="ECO:0007669"/>
    <property type="project" value="InterPro"/>
</dbReference>